<keyword evidence="7 13" id="KW-0819">tRNA processing</keyword>
<dbReference type="PIRSF" id="PIRSF004930">
    <property type="entry name" value="Tln_factor_SUA5"/>
    <property type="match status" value="1"/>
</dbReference>
<keyword evidence="9 13" id="KW-0547">Nucleotide-binding</keyword>
<dbReference type="NCBIfam" id="TIGR00057">
    <property type="entry name" value="L-threonylcarbamoyladenylate synthase"/>
    <property type="match status" value="1"/>
</dbReference>
<accession>A0ABY4W787</accession>
<proteinExistence type="inferred from homology"/>
<evidence type="ECO:0000256" key="1">
    <source>
        <dbReference type="ARBA" id="ARBA00004496"/>
    </source>
</evidence>
<protein>
    <recommendedName>
        <fullName evidence="4 13">Threonylcarbamoyl-AMP synthase</fullName>
        <shortName evidence="13">TC-AMP synthase</shortName>
        <ecNumber evidence="3 13">2.7.7.87</ecNumber>
    </recommendedName>
    <alternativeName>
        <fullName evidence="11 13">L-threonylcarbamoyladenylate synthase</fullName>
    </alternativeName>
</protein>
<evidence type="ECO:0000256" key="9">
    <source>
        <dbReference type="ARBA" id="ARBA00022741"/>
    </source>
</evidence>
<dbReference type="InterPro" id="IPR050156">
    <property type="entry name" value="TC-AMP_synthase_SUA5"/>
</dbReference>
<dbReference type="InterPro" id="IPR005145">
    <property type="entry name" value="Sua5_C"/>
</dbReference>
<dbReference type="RefSeq" id="WP_251937189.1">
    <property type="nucleotide sequence ID" value="NZ_CP098747.1"/>
</dbReference>
<evidence type="ECO:0000256" key="10">
    <source>
        <dbReference type="ARBA" id="ARBA00022840"/>
    </source>
</evidence>
<dbReference type="EMBL" id="CP098747">
    <property type="protein sequence ID" value="USG62913.1"/>
    <property type="molecule type" value="Genomic_DNA"/>
</dbReference>
<keyword evidence="16" id="KW-1185">Reference proteome</keyword>
<evidence type="ECO:0000259" key="14">
    <source>
        <dbReference type="PROSITE" id="PS51163"/>
    </source>
</evidence>
<dbReference type="Gene3D" id="3.40.50.11030">
    <property type="entry name" value="Threonylcarbamoyl-AMP synthase, C-terminal domain"/>
    <property type="match status" value="1"/>
</dbReference>
<dbReference type="PANTHER" id="PTHR17490">
    <property type="entry name" value="SUA5"/>
    <property type="match status" value="1"/>
</dbReference>
<reference evidence="15" key="1">
    <citation type="submission" date="2022-06" db="EMBL/GenBank/DDBJ databases">
        <title>Sneathiella actinostolidae sp. nov., isolated from a sea anemonein the Western Pacific Ocean.</title>
        <authorList>
            <person name="Wei M.J."/>
        </authorList>
    </citation>
    <scope>NUCLEOTIDE SEQUENCE</scope>
    <source>
        <strain evidence="15">PHK-P5</strain>
    </source>
</reference>
<evidence type="ECO:0000256" key="13">
    <source>
        <dbReference type="PIRNR" id="PIRNR004930"/>
    </source>
</evidence>
<comment type="subcellular location">
    <subcellularLocation>
        <location evidence="1 13">Cytoplasm</location>
    </subcellularLocation>
</comment>
<organism evidence="15 16">
    <name type="scientific">Sneathiella marina</name>
    <dbReference type="NCBI Taxonomy" id="2950108"/>
    <lineage>
        <taxon>Bacteria</taxon>
        <taxon>Pseudomonadati</taxon>
        <taxon>Pseudomonadota</taxon>
        <taxon>Alphaproteobacteria</taxon>
        <taxon>Sneathiellales</taxon>
        <taxon>Sneathiellaceae</taxon>
        <taxon>Sneathiella</taxon>
    </lineage>
</organism>
<feature type="domain" description="YrdC-like" evidence="14">
    <location>
        <begin position="9"/>
        <end position="196"/>
    </location>
</feature>
<dbReference type="PANTHER" id="PTHR17490:SF16">
    <property type="entry name" value="THREONYLCARBAMOYL-AMP SYNTHASE"/>
    <property type="match status" value="1"/>
</dbReference>
<evidence type="ECO:0000256" key="2">
    <source>
        <dbReference type="ARBA" id="ARBA00007663"/>
    </source>
</evidence>
<evidence type="ECO:0000256" key="3">
    <source>
        <dbReference type="ARBA" id="ARBA00012584"/>
    </source>
</evidence>
<gene>
    <name evidence="15" type="ORF">NBZ79_07975</name>
</gene>
<keyword evidence="5 13" id="KW-0963">Cytoplasm</keyword>
<sequence>MSEVLQPDPAGLERAAEQIKSGGLIAFPTETVYGLGADASNDTAVARIYAAKGRPSFNPLIIHVPSLAVAEKYVVFSEIARRLADSFWPGALTLVLPRTADCAISKLASAGLDTLAIRVPGHRLALKFLSKCGRPLAAPSANPSGSISPTTAQHVINGLGNAISGVLEGGACPVGVESTVVGFENDTPVLLRPGGVTKEALESAVGKVLLHSDNGIINSPGMLLSHYAPACPVRLNAKDKKPGEAYLGFGRDQDRLSDINLSESGDLTEATARLFAAFHMLDEMHVKGIAVGPIPEIGLGVAINDRLRRAAAPRN</sequence>
<comment type="function">
    <text evidence="13">Required for the formation of a threonylcarbamoyl group on adenosine at position 37 (t(6)A37) in tRNAs that read codons beginning with adenine.</text>
</comment>
<comment type="catalytic activity">
    <reaction evidence="12 13">
        <text>L-threonine + hydrogencarbonate + ATP = L-threonylcarbamoyladenylate + diphosphate + H2O</text>
        <dbReference type="Rhea" id="RHEA:36407"/>
        <dbReference type="ChEBI" id="CHEBI:15377"/>
        <dbReference type="ChEBI" id="CHEBI:17544"/>
        <dbReference type="ChEBI" id="CHEBI:30616"/>
        <dbReference type="ChEBI" id="CHEBI:33019"/>
        <dbReference type="ChEBI" id="CHEBI:57926"/>
        <dbReference type="ChEBI" id="CHEBI:73682"/>
        <dbReference type="EC" id="2.7.7.87"/>
    </reaction>
</comment>
<evidence type="ECO:0000313" key="15">
    <source>
        <dbReference type="EMBL" id="USG62913.1"/>
    </source>
</evidence>
<dbReference type="Pfam" id="PF03481">
    <property type="entry name" value="Sua5_C"/>
    <property type="match status" value="1"/>
</dbReference>
<dbReference type="InterPro" id="IPR038385">
    <property type="entry name" value="Sua5/YwlC_C"/>
</dbReference>
<evidence type="ECO:0000256" key="11">
    <source>
        <dbReference type="ARBA" id="ARBA00029774"/>
    </source>
</evidence>
<dbReference type="Pfam" id="PF01300">
    <property type="entry name" value="Sua5_yciO_yrdC"/>
    <property type="match status" value="1"/>
</dbReference>
<name>A0ABY4W787_9PROT</name>
<evidence type="ECO:0000256" key="12">
    <source>
        <dbReference type="ARBA" id="ARBA00048366"/>
    </source>
</evidence>
<dbReference type="InterPro" id="IPR017945">
    <property type="entry name" value="DHBP_synth_RibB-like_a/b_dom"/>
</dbReference>
<dbReference type="GO" id="GO:0061710">
    <property type="term" value="F:L-threonylcarbamoyladenylate synthase"/>
    <property type="evidence" value="ECO:0007669"/>
    <property type="project" value="UniProtKB-EC"/>
</dbReference>
<evidence type="ECO:0000256" key="8">
    <source>
        <dbReference type="ARBA" id="ARBA00022695"/>
    </source>
</evidence>
<evidence type="ECO:0000313" key="16">
    <source>
        <dbReference type="Proteomes" id="UP001056291"/>
    </source>
</evidence>
<dbReference type="InterPro" id="IPR010923">
    <property type="entry name" value="T(6)A37_SUA5"/>
</dbReference>
<dbReference type="Proteomes" id="UP001056291">
    <property type="component" value="Chromosome"/>
</dbReference>
<dbReference type="SUPFAM" id="SSF55821">
    <property type="entry name" value="YrdC/RibB"/>
    <property type="match status" value="1"/>
</dbReference>
<evidence type="ECO:0000256" key="6">
    <source>
        <dbReference type="ARBA" id="ARBA00022679"/>
    </source>
</evidence>
<evidence type="ECO:0000256" key="4">
    <source>
        <dbReference type="ARBA" id="ARBA00015492"/>
    </source>
</evidence>
<dbReference type="PROSITE" id="PS51163">
    <property type="entry name" value="YRDC"/>
    <property type="match status" value="1"/>
</dbReference>
<keyword evidence="6 13" id="KW-0808">Transferase</keyword>
<evidence type="ECO:0000256" key="5">
    <source>
        <dbReference type="ARBA" id="ARBA00022490"/>
    </source>
</evidence>
<comment type="similarity">
    <text evidence="2 13">Belongs to the SUA5 family.</text>
</comment>
<dbReference type="EC" id="2.7.7.87" evidence="3 13"/>
<keyword evidence="8 13" id="KW-0548">Nucleotidyltransferase</keyword>
<dbReference type="InterPro" id="IPR006070">
    <property type="entry name" value="Sua5-like_dom"/>
</dbReference>
<keyword evidence="10 13" id="KW-0067">ATP-binding</keyword>
<evidence type="ECO:0000256" key="7">
    <source>
        <dbReference type="ARBA" id="ARBA00022694"/>
    </source>
</evidence>
<dbReference type="Gene3D" id="3.90.870.10">
    <property type="entry name" value="DHBP synthase"/>
    <property type="match status" value="1"/>
</dbReference>